<dbReference type="RefSeq" id="WP_179512289.1">
    <property type="nucleotide sequence ID" value="NZ_JANFAU010000013.1"/>
</dbReference>
<dbReference type="AlphaFoldDB" id="A0AA42CV47"/>
<dbReference type="Proteomes" id="UP001165565">
    <property type="component" value="Unassembled WGS sequence"/>
</dbReference>
<evidence type="ECO:0000313" key="2">
    <source>
        <dbReference type="EMBL" id="MCW6536121.1"/>
    </source>
</evidence>
<keyword evidence="3" id="KW-1185">Reference proteome</keyword>
<sequence length="157" mass="17272">MFDRALPILTLTALTPLLASAREPDAFAMAGTQWAQVIIHERMVIRIPRTDSNDNARPLYRAPPTATGWRENRAPKCVSSDSIVAAAMDGGDVDLEMVDGARVRAKLGDDCPTLKFYTGFYLKRTSDGMICAGRDALRSRSGARCDIVRFRALVAQR</sequence>
<feature type="signal peptide" evidence="1">
    <location>
        <begin position="1"/>
        <end position="21"/>
    </location>
</feature>
<gene>
    <name evidence="2" type="ORF">NEE01_15175</name>
</gene>
<evidence type="ECO:0008006" key="4">
    <source>
        <dbReference type="Google" id="ProtNLM"/>
    </source>
</evidence>
<organism evidence="2 3">
    <name type="scientific">Sphingomonas lycopersici</name>
    <dbReference type="NCBI Taxonomy" id="2951807"/>
    <lineage>
        <taxon>Bacteria</taxon>
        <taxon>Pseudomonadati</taxon>
        <taxon>Pseudomonadota</taxon>
        <taxon>Alphaproteobacteria</taxon>
        <taxon>Sphingomonadales</taxon>
        <taxon>Sphingomonadaceae</taxon>
        <taxon>Sphingomonas</taxon>
    </lineage>
</organism>
<reference evidence="2" key="1">
    <citation type="submission" date="2022-06" db="EMBL/GenBank/DDBJ databases">
        <title>Sphingomonas sp. nov. isolated from rhizosphere soil of tomato.</title>
        <authorList>
            <person name="Dong H."/>
            <person name="Gao R."/>
        </authorList>
    </citation>
    <scope>NUCLEOTIDE SEQUENCE</scope>
    <source>
        <strain evidence="2">MMSM24</strain>
    </source>
</reference>
<comment type="caution">
    <text evidence="2">The sequence shown here is derived from an EMBL/GenBank/DDBJ whole genome shotgun (WGS) entry which is preliminary data.</text>
</comment>
<proteinExistence type="predicted"/>
<accession>A0AA42CV47</accession>
<dbReference type="EMBL" id="JANFAV010000011">
    <property type="protein sequence ID" value="MCW6536121.1"/>
    <property type="molecule type" value="Genomic_DNA"/>
</dbReference>
<feature type="chain" id="PRO_5041392516" description="DUF3617 family protein" evidence="1">
    <location>
        <begin position="22"/>
        <end position="157"/>
    </location>
</feature>
<evidence type="ECO:0000256" key="1">
    <source>
        <dbReference type="SAM" id="SignalP"/>
    </source>
</evidence>
<evidence type="ECO:0000313" key="3">
    <source>
        <dbReference type="Proteomes" id="UP001165565"/>
    </source>
</evidence>
<name>A0AA42CV47_9SPHN</name>
<keyword evidence="1" id="KW-0732">Signal</keyword>
<protein>
    <recommendedName>
        <fullName evidence="4">DUF3617 family protein</fullName>
    </recommendedName>
</protein>